<dbReference type="EMBL" id="GGEC01007713">
    <property type="protein sequence ID" value="MBW88196.1"/>
    <property type="molecule type" value="Transcribed_RNA"/>
</dbReference>
<reference evidence="1" key="1">
    <citation type="submission" date="2018-02" db="EMBL/GenBank/DDBJ databases">
        <title>Rhizophora mucronata_Transcriptome.</title>
        <authorList>
            <person name="Meera S.P."/>
            <person name="Sreeshan A."/>
            <person name="Augustine A."/>
        </authorList>
    </citation>
    <scope>NUCLEOTIDE SEQUENCE</scope>
    <source>
        <tissue evidence="1">Leaf</tissue>
    </source>
</reference>
<organism evidence="1">
    <name type="scientific">Rhizophora mucronata</name>
    <name type="common">Asiatic mangrove</name>
    <dbReference type="NCBI Taxonomy" id="61149"/>
    <lineage>
        <taxon>Eukaryota</taxon>
        <taxon>Viridiplantae</taxon>
        <taxon>Streptophyta</taxon>
        <taxon>Embryophyta</taxon>
        <taxon>Tracheophyta</taxon>
        <taxon>Spermatophyta</taxon>
        <taxon>Magnoliopsida</taxon>
        <taxon>eudicotyledons</taxon>
        <taxon>Gunneridae</taxon>
        <taxon>Pentapetalae</taxon>
        <taxon>rosids</taxon>
        <taxon>fabids</taxon>
        <taxon>Malpighiales</taxon>
        <taxon>Rhizophoraceae</taxon>
        <taxon>Rhizophora</taxon>
    </lineage>
</organism>
<protein>
    <submittedName>
        <fullName evidence="1">Uncharacterized protein</fullName>
    </submittedName>
</protein>
<proteinExistence type="predicted"/>
<evidence type="ECO:0000313" key="1">
    <source>
        <dbReference type="EMBL" id="MBW88196.1"/>
    </source>
</evidence>
<accession>A0A2P2J3Z7</accession>
<name>A0A2P2J3Z7_RHIMU</name>
<sequence>MSLSSNTNNMYQPTTESSLAYWVQVTKINH</sequence>
<dbReference type="AlphaFoldDB" id="A0A2P2J3Z7"/>